<evidence type="ECO:0000256" key="1">
    <source>
        <dbReference type="ARBA" id="ARBA00022723"/>
    </source>
</evidence>
<dbReference type="InterPro" id="IPR036236">
    <property type="entry name" value="Znf_C2H2_sf"/>
</dbReference>
<keyword evidence="3 5" id="KW-0863">Zinc-finger</keyword>
<dbReference type="OrthoDB" id="6155966at2759"/>
<feature type="domain" description="C2H2-type" evidence="6">
    <location>
        <begin position="150"/>
        <end position="179"/>
    </location>
</feature>
<dbReference type="AlphaFoldDB" id="A0A1E1W2R5"/>
<evidence type="ECO:0000313" key="7">
    <source>
        <dbReference type="EMBL" id="JAT81266.1"/>
    </source>
</evidence>
<feature type="domain" description="C2H2-type" evidence="6">
    <location>
        <begin position="1"/>
        <end position="27"/>
    </location>
</feature>
<dbReference type="GO" id="GO:0008270">
    <property type="term" value="F:zinc ion binding"/>
    <property type="evidence" value="ECO:0007669"/>
    <property type="project" value="UniProtKB-KW"/>
</dbReference>
<sequence>RCHLCGDCFLNAANLVKHMGKHETPNRSHYQCDICKLYMRQKQALERHMEHYHLYSYICDVCGACLINRKQAMDHMVTHPKPGLSYPCSSCNKTFSTAAKVHYHEQTMHSVDCNLCGQNLGSSELYYKHQLTNHGYVILNTEAEMNDPQYYCSHCNMYFMSEKILFKHLARSGHEEAKSYELGCIACKELFDNEEDFTRHRLNCRTNVFPKDCVYCDAVLKDVMEYKKHYFKVHPDFPYQHITARRLCEICGKAVYLNNTTQHMRTHDSNEQALKCKFCPVTSTSTLQHVSHVLCNHTLKPYCCLICGMRFTNRCDCRDHILKSHAPVRPYKCEACSRE</sequence>
<protein>
    <recommendedName>
        <fullName evidence="6">C2H2-type domain-containing protein</fullName>
    </recommendedName>
</protein>
<evidence type="ECO:0000256" key="5">
    <source>
        <dbReference type="PROSITE-ProRule" id="PRU00042"/>
    </source>
</evidence>
<dbReference type="PROSITE" id="PS00028">
    <property type="entry name" value="ZINC_FINGER_C2H2_1"/>
    <property type="match status" value="5"/>
</dbReference>
<keyword evidence="4" id="KW-0862">Zinc</keyword>
<keyword evidence="1" id="KW-0479">Metal-binding</keyword>
<organism evidence="7">
    <name type="scientific">Pectinophora gossypiella</name>
    <name type="common">Cotton pink bollworm</name>
    <name type="synonym">Depressaria gossypiella</name>
    <dbReference type="NCBI Taxonomy" id="13191"/>
    <lineage>
        <taxon>Eukaryota</taxon>
        <taxon>Metazoa</taxon>
        <taxon>Ecdysozoa</taxon>
        <taxon>Arthropoda</taxon>
        <taxon>Hexapoda</taxon>
        <taxon>Insecta</taxon>
        <taxon>Pterygota</taxon>
        <taxon>Neoptera</taxon>
        <taxon>Endopterygota</taxon>
        <taxon>Lepidoptera</taxon>
        <taxon>Glossata</taxon>
        <taxon>Ditrysia</taxon>
        <taxon>Gelechioidea</taxon>
        <taxon>Gelechiidae</taxon>
        <taxon>Apatetrinae</taxon>
        <taxon>Pectinophora</taxon>
    </lineage>
</organism>
<dbReference type="InterPro" id="IPR013087">
    <property type="entry name" value="Znf_C2H2_type"/>
</dbReference>
<dbReference type="SMART" id="SM00355">
    <property type="entry name" value="ZnF_C2H2"/>
    <property type="match status" value="10"/>
</dbReference>
<name>A0A1E1W2R5_PECGO</name>
<dbReference type="PANTHER" id="PTHR24379">
    <property type="entry name" value="KRAB AND ZINC FINGER DOMAIN-CONTAINING"/>
    <property type="match status" value="1"/>
</dbReference>
<dbReference type="SUPFAM" id="SSF57667">
    <property type="entry name" value="beta-beta-alpha zinc fingers"/>
    <property type="match status" value="4"/>
</dbReference>
<proteinExistence type="predicted"/>
<evidence type="ECO:0000256" key="4">
    <source>
        <dbReference type="ARBA" id="ARBA00022833"/>
    </source>
</evidence>
<dbReference type="PANTHER" id="PTHR24379:SF121">
    <property type="entry name" value="C2H2-TYPE DOMAIN-CONTAINING PROTEIN"/>
    <property type="match status" value="1"/>
</dbReference>
<keyword evidence="2" id="KW-0677">Repeat</keyword>
<feature type="non-terminal residue" evidence="7">
    <location>
        <position position="1"/>
    </location>
</feature>
<evidence type="ECO:0000259" key="6">
    <source>
        <dbReference type="PROSITE" id="PS50157"/>
    </source>
</evidence>
<dbReference type="PROSITE" id="PS50157">
    <property type="entry name" value="ZINC_FINGER_C2H2_2"/>
    <property type="match status" value="4"/>
</dbReference>
<feature type="domain" description="C2H2-type" evidence="6">
    <location>
        <begin position="302"/>
        <end position="330"/>
    </location>
</feature>
<gene>
    <name evidence="7" type="ORF">g.3890</name>
</gene>
<accession>A0A1E1W2R5</accession>
<feature type="domain" description="C2H2-type" evidence="6">
    <location>
        <begin position="86"/>
        <end position="110"/>
    </location>
</feature>
<evidence type="ECO:0000256" key="2">
    <source>
        <dbReference type="ARBA" id="ARBA00022737"/>
    </source>
</evidence>
<evidence type="ECO:0000256" key="3">
    <source>
        <dbReference type="ARBA" id="ARBA00022771"/>
    </source>
</evidence>
<feature type="non-terminal residue" evidence="7">
    <location>
        <position position="339"/>
    </location>
</feature>
<dbReference type="Gene3D" id="3.30.160.60">
    <property type="entry name" value="Classic Zinc Finger"/>
    <property type="match status" value="3"/>
</dbReference>
<dbReference type="EMBL" id="GDQN01009788">
    <property type="protein sequence ID" value="JAT81266.1"/>
    <property type="molecule type" value="Transcribed_RNA"/>
</dbReference>
<reference evidence="7" key="1">
    <citation type="submission" date="2015-09" db="EMBL/GenBank/DDBJ databases">
        <title>De novo assembly of Pectinophora gossypiella (Pink Bollworm) gut transcriptome.</title>
        <authorList>
            <person name="Tassone E.E."/>
        </authorList>
    </citation>
    <scope>NUCLEOTIDE SEQUENCE</scope>
</reference>